<sequence>RTDFIENVYIASRSRKEPKCPQASEVPEHRPQVNSITVSKKRSWLQQSTHRRPPPPLEEENACKEVHGAVIPVPKSPTPLPEPAVPWAPSTSAVGRERPARSCARSAALDCGEDGDADDEGEIWYNPIPEDDEPDLPGVPLSAVNSLVAVGSPSVRYKAQPGGDSGLATSPHEGPARCVESAGSSGTAQPGEGGQADAAHAGEQAQQHRQKFACKAPSVLAAEDNPAFKCPSPGKRFGAALANKSDIPSTEVSPPSPSPLKKSGSINWPFPDRIKSPRTVRKLSMKMKKLPELSRKLSVKGTSSHSSSDNPPSLLKGSCRDTSHTVSLPSSGNSTTAASRNVISRYHLDSSVSSQHTYKKKSSRSSKSFSKGGYLSDGDSPELITKSGKHRHETKCGKGKESIPSNSGKTEIDIDAFRHYNFSDQPKCSQYISGLMSIHFYGAEDLKPPRIDSKDVFCAIQVDSVNKARTALLTCRTTFLDMDHTFNIEIENAQHLKLVVFSWEPTPRKNRVCCHGTVALPTLFRVTKTHQLAVKLEPRGLIYVKLSLMEQWENSLDGLDADREPVMFGVDARKVVEKENAGLMVPLLLQKCILEIEKRGCQVVGLYRLCGSAAVKKELREAFERDSKAVTLCESQYPDINVITGVLKDYLRELPSPLITKQLYEAVLDAMVKNPLKMTANGCENDPSDSEHTAALLDCLPDVEKATLKMLLDHLKLVASYHEVNKMTCQNLAVCFGPVLLSQRQETTNHNNRVFTDSEELASALDFKKHIEVLHYLLQLWPVHRSTAKEPARVNAFPEHSSSLNYLRPKRQRPQMLNLSGAEMSGVLRPRPAGLDSPSSNRYAGDWSSCGESYFSNPRDCLAEADYDDVPSEDSESGDDGSKAEELEAPARRPQLVPGEQPFGSYLAVQAVDSAVDHRANLKDLQESIDTLIGNLERELNKNKLNMSY</sequence>
<evidence type="ECO:0000259" key="4">
    <source>
        <dbReference type="PROSITE" id="PS50238"/>
    </source>
</evidence>
<reference evidence="5 6" key="1">
    <citation type="submission" date="2019-09" db="EMBL/GenBank/DDBJ databases">
        <title>Bird 10,000 Genomes (B10K) Project - Family phase.</title>
        <authorList>
            <person name="Zhang G."/>
        </authorList>
    </citation>
    <scope>NUCLEOTIDE SEQUENCE [LARGE SCALE GENOMIC DNA]</scope>
    <source>
        <strain evidence="5">B10K-DU-029-53</strain>
    </source>
</reference>
<feature type="compositionally biased region" description="Basic residues" evidence="2">
    <location>
        <begin position="276"/>
        <end position="288"/>
    </location>
</feature>
<feature type="compositionally biased region" description="Acidic residues" evidence="2">
    <location>
        <begin position="111"/>
        <end position="122"/>
    </location>
</feature>
<evidence type="ECO:0000256" key="2">
    <source>
        <dbReference type="SAM" id="MobiDB-lite"/>
    </source>
</evidence>
<dbReference type="SUPFAM" id="SSF48350">
    <property type="entry name" value="GTPase activation domain, GAP"/>
    <property type="match status" value="1"/>
</dbReference>
<dbReference type="InterPro" id="IPR008936">
    <property type="entry name" value="Rho_GTPase_activation_prot"/>
</dbReference>
<dbReference type="SMART" id="SM00324">
    <property type="entry name" value="RhoGAP"/>
    <property type="match status" value="1"/>
</dbReference>
<feature type="compositionally biased region" description="Basic residues" evidence="2">
    <location>
        <begin position="39"/>
        <end position="53"/>
    </location>
</feature>
<accession>A0A7K6R011</accession>
<evidence type="ECO:0000259" key="3">
    <source>
        <dbReference type="PROSITE" id="PS50004"/>
    </source>
</evidence>
<dbReference type="FunFam" id="1.10.555.10:FF:000031">
    <property type="entry name" value="rho GTPase-activating protein 100F isoform X6"/>
    <property type="match status" value="1"/>
</dbReference>
<evidence type="ECO:0000313" key="6">
    <source>
        <dbReference type="Proteomes" id="UP000580879"/>
    </source>
</evidence>
<dbReference type="Pfam" id="PF00620">
    <property type="entry name" value="RhoGAP"/>
    <property type="match status" value="1"/>
</dbReference>
<dbReference type="GO" id="GO:0007165">
    <property type="term" value="P:signal transduction"/>
    <property type="evidence" value="ECO:0007669"/>
    <property type="project" value="InterPro"/>
</dbReference>
<dbReference type="FunFam" id="2.60.40.150:FF:000195">
    <property type="entry name" value="Synapse defective Rho GTPase homolog 2"/>
    <property type="match status" value="1"/>
</dbReference>
<dbReference type="PROSITE" id="PS50004">
    <property type="entry name" value="C2"/>
    <property type="match status" value="1"/>
</dbReference>
<dbReference type="GO" id="GO:0005096">
    <property type="term" value="F:GTPase activator activity"/>
    <property type="evidence" value="ECO:0007669"/>
    <property type="project" value="UniProtKB-KW"/>
</dbReference>
<feature type="compositionally biased region" description="Pro residues" evidence="2">
    <location>
        <begin position="74"/>
        <end position="86"/>
    </location>
</feature>
<dbReference type="Gene3D" id="2.60.40.150">
    <property type="entry name" value="C2 domain"/>
    <property type="match status" value="1"/>
</dbReference>
<dbReference type="GO" id="GO:0046578">
    <property type="term" value="P:regulation of Ras protein signal transduction"/>
    <property type="evidence" value="ECO:0007669"/>
    <property type="project" value="TreeGrafter"/>
</dbReference>
<feature type="compositionally biased region" description="Polar residues" evidence="2">
    <location>
        <begin position="324"/>
        <end position="342"/>
    </location>
</feature>
<dbReference type="PANTHER" id="PTHR46150:SF1">
    <property type="entry name" value="RHO GTPASE-ACTIVATING PROTEIN SYDE2"/>
    <property type="match status" value="1"/>
</dbReference>
<feature type="region of interest" description="Disordered" evidence="2">
    <location>
        <begin position="155"/>
        <end position="212"/>
    </location>
</feature>
<feature type="region of interest" description="Disordered" evidence="2">
    <location>
        <begin position="822"/>
        <end position="842"/>
    </location>
</feature>
<dbReference type="InterPro" id="IPR000008">
    <property type="entry name" value="C2_dom"/>
</dbReference>
<feature type="non-terminal residue" evidence="5">
    <location>
        <position position="1"/>
    </location>
</feature>
<dbReference type="Proteomes" id="UP000580879">
    <property type="component" value="Unassembled WGS sequence"/>
</dbReference>
<feature type="region of interest" description="Disordered" evidence="2">
    <location>
        <begin position="868"/>
        <end position="900"/>
    </location>
</feature>
<dbReference type="GO" id="GO:0097060">
    <property type="term" value="C:synaptic membrane"/>
    <property type="evidence" value="ECO:0007669"/>
    <property type="project" value="TreeGrafter"/>
</dbReference>
<feature type="compositionally biased region" description="Basic and acidic residues" evidence="2">
    <location>
        <begin position="880"/>
        <end position="891"/>
    </location>
</feature>
<keyword evidence="6" id="KW-1185">Reference proteome</keyword>
<evidence type="ECO:0000256" key="1">
    <source>
        <dbReference type="ARBA" id="ARBA00022468"/>
    </source>
</evidence>
<proteinExistence type="predicted"/>
<dbReference type="Gene3D" id="1.10.555.10">
    <property type="entry name" value="Rho GTPase activation protein"/>
    <property type="match status" value="1"/>
</dbReference>
<name>A0A7K6R011_9PASS</name>
<dbReference type="Pfam" id="PF25336">
    <property type="entry name" value="C2_SYDE"/>
    <property type="match status" value="1"/>
</dbReference>
<dbReference type="OrthoDB" id="120383at2759"/>
<dbReference type="PANTHER" id="PTHR46150">
    <property type="entry name" value="RHO GTPASE-ACTIVATING PROTEIN 100F"/>
    <property type="match status" value="1"/>
</dbReference>
<feature type="region of interest" description="Disordered" evidence="2">
    <location>
        <begin position="224"/>
        <end position="408"/>
    </location>
</feature>
<feature type="non-terminal residue" evidence="5">
    <location>
        <position position="949"/>
    </location>
</feature>
<dbReference type="PROSITE" id="PS50238">
    <property type="entry name" value="RHOGAP"/>
    <property type="match status" value="1"/>
</dbReference>
<dbReference type="InterPro" id="IPR057459">
    <property type="entry name" value="SYDE1/2_C2"/>
</dbReference>
<dbReference type="InterPro" id="IPR052118">
    <property type="entry name" value="Rho-GAP_regulator"/>
</dbReference>
<evidence type="ECO:0000313" key="5">
    <source>
        <dbReference type="EMBL" id="NWW78405.1"/>
    </source>
</evidence>
<feature type="compositionally biased region" description="Acidic residues" evidence="2">
    <location>
        <begin position="868"/>
        <end position="879"/>
    </location>
</feature>
<feature type="region of interest" description="Disordered" evidence="2">
    <location>
        <begin position="15"/>
        <end position="140"/>
    </location>
</feature>
<dbReference type="EMBL" id="VZRZ01005884">
    <property type="protein sequence ID" value="NWW78405.1"/>
    <property type="molecule type" value="Genomic_DNA"/>
</dbReference>
<organism evidence="5 6">
    <name type="scientific">Climacteris rufus</name>
    <name type="common">rufous treecreeper</name>
    <dbReference type="NCBI Taxonomy" id="47695"/>
    <lineage>
        <taxon>Eukaryota</taxon>
        <taxon>Metazoa</taxon>
        <taxon>Chordata</taxon>
        <taxon>Craniata</taxon>
        <taxon>Vertebrata</taxon>
        <taxon>Euteleostomi</taxon>
        <taxon>Archelosauria</taxon>
        <taxon>Archosauria</taxon>
        <taxon>Dinosauria</taxon>
        <taxon>Saurischia</taxon>
        <taxon>Theropoda</taxon>
        <taxon>Coelurosauria</taxon>
        <taxon>Aves</taxon>
        <taxon>Neognathae</taxon>
        <taxon>Neoaves</taxon>
        <taxon>Telluraves</taxon>
        <taxon>Australaves</taxon>
        <taxon>Passeriformes</taxon>
        <taxon>Climacteridae</taxon>
        <taxon>Climacteris</taxon>
    </lineage>
</organism>
<feature type="domain" description="C2" evidence="3">
    <location>
        <begin position="414"/>
        <end position="533"/>
    </location>
</feature>
<dbReference type="AlphaFoldDB" id="A0A7K6R011"/>
<gene>
    <name evidence="5" type="primary">Syde2</name>
    <name evidence="5" type="ORF">CLIRUF_R00221</name>
</gene>
<dbReference type="SUPFAM" id="SSF49562">
    <property type="entry name" value="C2 domain (Calcium/lipid-binding domain, CaLB)"/>
    <property type="match status" value="1"/>
</dbReference>
<feature type="domain" description="Rho-GAP" evidence="4">
    <location>
        <begin position="570"/>
        <end position="785"/>
    </location>
</feature>
<comment type="caution">
    <text evidence="5">The sequence shown here is derived from an EMBL/GenBank/DDBJ whole genome shotgun (WGS) entry which is preliminary data.</text>
</comment>
<dbReference type="InterPro" id="IPR000198">
    <property type="entry name" value="RhoGAP_dom"/>
</dbReference>
<keyword evidence="1" id="KW-0343">GTPase activation</keyword>
<dbReference type="GO" id="GO:0016477">
    <property type="term" value="P:cell migration"/>
    <property type="evidence" value="ECO:0007669"/>
    <property type="project" value="TreeGrafter"/>
</dbReference>
<dbReference type="InterPro" id="IPR035892">
    <property type="entry name" value="C2_domain_sf"/>
</dbReference>
<protein>
    <submittedName>
        <fullName evidence="5">SYDE2 protein</fullName>
    </submittedName>
</protein>